<dbReference type="EMBL" id="BARV01025847">
    <property type="protein sequence ID" value="GAI34334.1"/>
    <property type="molecule type" value="Genomic_DNA"/>
</dbReference>
<reference evidence="1" key="1">
    <citation type="journal article" date="2014" name="Front. Microbiol.">
        <title>High frequency of phylogenetically diverse reductive dehalogenase-homologous genes in deep subseafloor sedimentary metagenomes.</title>
        <authorList>
            <person name="Kawai M."/>
            <person name="Futagami T."/>
            <person name="Toyoda A."/>
            <person name="Takaki Y."/>
            <person name="Nishi S."/>
            <person name="Hori S."/>
            <person name="Arai W."/>
            <person name="Tsubouchi T."/>
            <person name="Morono Y."/>
            <person name="Uchiyama I."/>
            <person name="Ito T."/>
            <person name="Fujiyama A."/>
            <person name="Inagaki F."/>
            <person name="Takami H."/>
        </authorList>
    </citation>
    <scope>NUCLEOTIDE SEQUENCE</scope>
    <source>
        <strain evidence="1">Expedition CK06-06</strain>
    </source>
</reference>
<proteinExistence type="predicted"/>
<name>X1PTY3_9ZZZZ</name>
<sequence length="57" mass="6882">MILSDKDLRERIIHDPEEAQQAKGWWKKGEWGRINNRILIDPFRQAQFGYNPLQRAF</sequence>
<organism evidence="1">
    <name type="scientific">marine sediment metagenome</name>
    <dbReference type="NCBI Taxonomy" id="412755"/>
    <lineage>
        <taxon>unclassified sequences</taxon>
        <taxon>metagenomes</taxon>
        <taxon>ecological metagenomes</taxon>
    </lineage>
</organism>
<protein>
    <submittedName>
        <fullName evidence="1">Uncharacterized protein</fullName>
    </submittedName>
</protein>
<comment type="caution">
    <text evidence="1">The sequence shown here is derived from an EMBL/GenBank/DDBJ whole genome shotgun (WGS) entry which is preliminary data.</text>
</comment>
<accession>X1PTY3</accession>
<gene>
    <name evidence="1" type="ORF">S06H3_41870</name>
</gene>
<dbReference type="AlphaFoldDB" id="X1PTY3"/>
<evidence type="ECO:0000313" key="1">
    <source>
        <dbReference type="EMBL" id="GAI34334.1"/>
    </source>
</evidence>